<feature type="compositionally biased region" description="Basic and acidic residues" evidence="1">
    <location>
        <begin position="181"/>
        <end position="201"/>
    </location>
</feature>
<feature type="compositionally biased region" description="Pro residues" evidence="1">
    <location>
        <begin position="20"/>
        <end position="41"/>
    </location>
</feature>
<feature type="compositionally biased region" description="Polar residues" evidence="1">
    <location>
        <begin position="84"/>
        <end position="93"/>
    </location>
</feature>
<dbReference type="AlphaFoldDB" id="A0A6A6RI03"/>
<keyword evidence="3" id="KW-1185">Reference proteome</keyword>
<feature type="compositionally biased region" description="Acidic residues" evidence="1">
    <location>
        <begin position="169"/>
        <end position="180"/>
    </location>
</feature>
<proteinExistence type="predicted"/>
<evidence type="ECO:0000313" key="2">
    <source>
        <dbReference type="EMBL" id="KAF2634041.1"/>
    </source>
</evidence>
<gene>
    <name evidence="2" type="ORF">P280DRAFT_485786</name>
</gene>
<dbReference type="EMBL" id="MU006895">
    <property type="protein sequence ID" value="KAF2634041.1"/>
    <property type="molecule type" value="Genomic_DNA"/>
</dbReference>
<evidence type="ECO:0000256" key="1">
    <source>
        <dbReference type="SAM" id="MobiDB-lite"/>
    </source>
</evidence>
<dbReference type="Proteomes" id="UP000799753">
    <property type="component" value="Unassembled WGS sequence"/>
</dbReference>
<name>A0A6A6RI03_9PLEO</name>
<reference evidence="2" key="1">
    <citation type="journal article" date="2020" name="Stud. Mycol.">
        <title>101 Dothideomycetes genomes: a test case for predicting lifestyles and emergence of pathogens.</title>
        <authorList>
            <person name="Haridas S."/>
            <person name="Albert R."/>
            <person name="Binder M."/>
            <person name="Bloem J."/>
            <person name="Labutti K."/>
            <person name="Salamov A."/>
            <person name="Andreopoulos B."/>
            <person name="Baker S."/>
            <person name="Barry K."/>
            <person name="Bills G."/>
            <person name="Bluhm B."/>
            <person name="Cannon C."/>
            <person name="Castanera R."/>
            <person name="Culley D."/>
            <person name="Daum C."/>
            <person name="Ezra D."/>
            <person name="Gonzalez J."/>
            <person name="Henrissat B."/>
            <person name="Kuo A."/>
            <person name="Liang C."/>
            <person name="Lipzen A."/>
            <person name="Lutzoni F."/>
            <person name="Magnuson J."/>
            <person name="Mondo S."/>
            <person name="Nolan M."/>
            <person name="Ohm R."/>
            <person name="Pangilinan J."/>
            <person name="Park H.-J."/>
            <person name="Ramirez L."/>
            <person name="Alfaro M."/>
            <person name="Sun H."/>
            <person name="Tritt A."/>
            <person name="Yoshinaga Y."/>
            <person name="Zwiers L.-H."/>
            <person name="Turgeon B."/>
            <person name="Goodwin S."/>
            <person name="Spatafora J."/>
            <person name="Crous P."/>
            <person name="Grigoriev I."/>
        </authorList>
    </citation>
    <scope>NUCLEOTIDE SEQUENCE</scope>
    <source>
        <strain evidence="2">CBS 473.64</strain>
    </source>
</reference>
<feature type="region of interest" description="Disordered" evidence="1">
    <location>
        <begin position="17"/>
        <end position="201"/>
    </location>
</feature>
<sequence>MLFAFYAAYLNYRSINKRPANPPPAYTPAPPPPPPPPPPAYIPTGPAPDNATPRVNISFASPRRVSRDGDIELYDLPPVPPPSRRQNSLSGTIESVLEDIPLSPGPGAKRDTERREDEGDWDGDLAVRQWDSVVDPFMDPRNVVEDEGEGDPFGDSVDGCGDGGRADELDREGEESGGIEDGERKSGEGKRNGEEAKKCAV</sequence>
<evidence type="ECO:0000313" key="3">
    <source>
        <dbReference type="Proteomes" id="UP000799753"/>
    </source>
</evidence>
<organism evidence="2 3">
    <name type="scientific">Massarina eburnea CBS 473.64</name>
    <dbReference type="NCBI Taxonomy" id="1395130"/>
    <lineage>
        <taxon>Eukaryota</taxon>
        <taxon>Fungi</taxon>
        <taxon>Dikarya</taxon>
        <taxon>Ascomycota</taxon>
        <taxon>Pezizomycotina</taxon>
        <taxon>Dothideomycetes</taxon>
        <taxon>Pleosporomycetidae</taxon>
        <taxon>Pleosporales</taxon>
        <taxon>Massarineae</taxon>
        <taxon>Massarinaceae</taxon>
        <taxon>Massarina</taxon>
    </lineage>
</organism>
<accession>A0A6A6RI03</accession>
<protein>
    <submittedName>
        <fullName evidence="2">Uncharacterized protein</fullName>
    </submittedName>
</protein>
<feature type="compositionally biased region" description="Basic and acidic residues" evidence="1">
    <location>
        <begin position="108"/>
        <end position="117"/>
    </location>
</feature>